<accession>A0A8J6A5J0</accession>
<dbReference type="EMBL" id="JAGFMF010011749">
    <property type="protein sequence ID" value="KAG8514228.1"/>
    <property type="molecule type" value="Genomic_DNA"/>
</dbReference>
<proteinExistence type="predicted"/>
<sequence length="309" mass="33493">HTLYLSKFKGLTCLRSNKIDFTEPPYRQKRYEEIVKGVSTTVGKLAITVTLKRLNIVVTGHINSSWSNTTGPLVCNCGGIDKRTSETFEEEAAEAVKGSFKQAWSWKIGYNPDTVAFVPISVLGGDDTLEPRANMPSPKDGRSHVQRAVPVEPTAWISGCIRPLPSKVHTCPSRVSTQLVGSGLSLCAVHLALASVVSKVKSVEMHHKGLSEALPGTTWASVSSTCITGVCHGSMAGDSKNDPPRAAAGFTTQVVMLNHPSQMPEMHLCCISAELKEKIVILGKSERQPKLLNLVMLPWSIWFLASTLC</sequence>
<dbReference type="GO" id="GO:0005525">
    <property type="term" value="F:GTP binding"/>
    <property type="evidence" value="ECO:0007669"/>
    <property type="project" value="UniProtKB-KW"/>
</dbReference>
<keyword evidence="3" id="KW-0648">Protein biosynthesis</keyword>
<name>A0A8J6A5J0_GALPY</name>
<gene>
    <name evidence="3" type="ORF">J0S82_016453</name>
</gene>
<evidence type="ECO:0000256" key="2">
    <source>
        <dbReference type="ARBA" id="ARBA00023134"/>
    </source>
</evidence>
<comment type="caution">
    <text evidence="3">The sequence shown here is derived from an EMBL/GenBank/DDBJ whole genome shotgun (WGS) entry which is preliminary data.</text>
</comment>
<evidence type="ECO:0000313" key="3">
    <source>
        <dbReference type="EMBL" id="KAG8514228.1"/>
    </source>
</evidence>
<keyword evidence="1" id="KW-0547">Nucleotide-binding</keyword>
<keyword evidence="3" id="KW-0251">Elongation factor</keyword>
<dbReference type="InterPro" id="IPR050100">
    <property type="entry name" value="TRAFAC_GTPase_members"/>
</dbReference>
<dbReference type="PANTHER" id="PTHR23115">
    <property type="entry name" value="TRANSLATION FACTOR"/>
    <property type="match status" value="1"/>
</dbReference>
<keyword evidence="2" id="KW-0342">GTP-binding</keyword>
<evidence type="ECO:0000256" key="1">
    <source>
        <dbReference type="ARBA" id="ARBA00022741"/>
    </source>
</evidence>
<reference evidence="3" key="1">
    <citation type="journal article" date="2021" name="Evol. Appl.">
        <title>The genome of the Pyrenean desman and the effects of bottlenecks and inbreeding on the genomic landscape of an endangered species.</title>
        <authorList>
            <person name="Escoda L."/>
            <person name="Castresana J."/>
        </authorList>
    </citation>
    <scope>NUCLEOTIDE SEQUENCE</scope>
    <source>
        <strain evidence="3">IBE-C5619</strain>
    </source>
</reference>
<protein>
    <submittedName>
        <fullName evidence="3">Elongation factor 1-alpha 1</fullName>
    </submittedName>
</protein>
<dbReference type="InterPro" id="IPR027417">
    <property type="entry name" value="P-loop_NTPase"/>
</dbReference>
<evidence type="ECO:0000313" key="4">
    <source>
        <dbReference type="Proteomes" id="UP000700334"/>
    </source>
</evidence>
<dbReference type="Gene3D" id="3.40.50.300">
    <property type="entry name" value="P-loop containing nucleotide triphosphate hydrolases"/>
    <property type="match status" value="1"/>
</dbReference>
<keyword evidence="4" id="KW-1185">Reference proteome</keyword>
<feature type="non-terminal residue" evidence="3">
    <location>
        <position position="1"/>
    </location>
</feature>
<dbReference type="Proteomes" id="UP000700334">
    <property type="component" value="Unassembled WGS sequence"/>
</dbReference>
<dbReference type="GO" id="GO:0003746">
    <property type="term" value="F:translation elongation factor activity"/>
    <property type="evidence" value="ECO:0007669"/>
    <property type="project" value="UniProtKB-KW"/>
</dbReference>
<dbReference type="AlphaFoldDB" id="A0A8J6A5J0"/>
<organism evidence="3 4">
    <name type="scientific">Galemys pyrenaicus</name>
    <name type="common">Iberian desman</name>
    <name type="synonym">Pyrenean desman</name>
    <dbReference type="NCBI Taxonomy" id="202257"/>
    <lineage>
        <taxon>Eukaryota</taxon>
        <taxon>Metazoa</taxon>
        <taxon>Chordata</taxon>
        <taxon>Craniata</taxon>
        <taxon>Vertebrata</taxon>
        <taxon>Euteleostomi</taxon>
        <taxon>Mammalia</taxon>
        <taxon>Eutheria</taxon>
        <taxon>Laurasiatheria</taxon>
        <taxon>Eulipotyphla</taxon>
        <taxon>Talpidae</taxon>
        <taxon>Galemys</taxon>
    </lineage>
</organism>